<dbReference type="Proteomes" id="UP000217838">
    <property type="component" value="Unassembled WGS sequence"/>
</dbReference>
<evidence type="ECO:0008006" key="5">
    <source>
        <dbReference type="Google" id="ProtNLM"/>
    </source>
</evidence>
<feature type="unsure residue" description="D or N" evidence="3">
    <location>
        <position position="266"/>
    </location>
</feature>
<dbReference type="InterPro" id="IPR001611">
    <property type="entry name" value="Leu-rich_rpt"/>
</dbReference>
<dbReference type="SMART" id="SM00364">
    <property type="entry name" value="LRR_BAC"/>
    <property type="match status" value="4"/>
</dbReference>
<dbReference type="SMART" id="SM00369">
    <property type="entry name" value="LRR_TYP"/>
    <property type="match status" value="4"/>
</dbReference>
<proteinExistence type="predicted"/>
<dbReference type="PANTHER" id="PTHR48051">
    <property type="match status" value="1"/>
</dbReference>
<dbReference type="AlphaFoldDB" id="A0A2A4YE08"/>
<evidence type="ECO:0000313" key="3">
    <source>
        <dbReference type="EMBL" id="PCI92850.1"/>
    </source>
</evidence>
<dbReference type="EMBL" id="NVUU01000082">
    <property type="protein sequence ID" value="PCI92850.1"/>
    <property type="molecule type" value="Genomic_DNA"/>
</dbReference>
<evidence type="ECO:0000256" key="1">
    <source>
        <dbReference type="ARBA" id="ARBA00022614"/>
    </source>
</evidence>
<dbReference type="PROSITE" id="PS51450">
    <property type="entry name" value="LRR"/>
    <property type="match status" value="2"/>
</dbReference>
<dbReference type="InterPro" id="IPR032675">
    <property type="entry name" value="LRR_dom_sf"/>
</dbReference>
<dbReference type="Pfam" id="PF13855">
    <property type="entry name" value="LRR_8"/>
    <property type="match status" value="1"/>
</dbReference>
<evidence type="ECO:0000313" key="4">
    <source>
        <dbReference type="Proteomes" id="UP000217838"/>
    </source>
</evidence>
<comment type="caution">
    <text evidence="3">The sequence shown here is derived from an EMBL/GenBank/DDBJ whole genome shotgun (WGS) entry which is preliminary data.</text>
</comment>
<keyword evidence="2" id="KW-0677">Repeat</keyword>
<protein>
    <recommendedName>
        <fullName evidence="5">Novel E3 ligase domain-containing protein</fullName>
    </recommendedName>
</protein>
<gene>
    <name evidence="3" type="ORF">COB11_06455</name>
</gene>
<keyword evidence="1" id="KW-0433">Leucine-rich repeat</keyword>
<name>A0A2A4YE08_UNCAE</name>
<dbReference type="InterPro" id="IPR050216">
    <property type="entry name" value="LRR_domain-containing"/>
</dbReference>
<dbReference type="SUPFAM" id="SSF52058">
    <property type="entry name" value="L domain-like"/>
    <property type="match status" value="1"/>
</dbReference>
<accession>A0A2A4YE08</accession>
<dbReference type="PANTHER" id="PTHR48051:SF1">
    <property type="entry name" value="RAS SUPPRESSOR PROTEIN 1"/>
    <property type="match status" value="1"/>
</dbReference>
<evidence type="ECO:0000256" key="2">
    <source>
        <dbReference type="ARBA" id="ARBA00022737"/>
    </source>
</evidence>
<dbReference type="InterPro" id="IPR003591">
    <property type="entry name" value="Leu-rich_rpt_typical-subtyp"/>
</dbReference>
<dbReference type="Gene3D" id="3.80.10.10">
    <property type="entry name" value="Ribonuclease Inhibitor"/>
    <property type="match status" value="1"/>
</dbReference>
<dbReference type="GO" id="GO:0005737">
    <property type="term" value="C:cytoplasm"/>
    <property type="evidence" value="ECO:0007669"/>
    <property type="project" value="TreeGrafter"/>
</dbReference>
<sequence length="739" mass="83538">MPASAENIGGPLSDLLNNNQIQVIVKLAETHIEGSEEPAAAAASAAAASDAVYESFYNRIRSYNSEKQTVIEKFQLYCDAHKDSFLNQVCMEGLKKLTIDQIPEASGDPDALDHKRIIQNLKKTSKQFEDLKSVLKKYFPKEISEISAGQPTPHPETLEEKFEQELKESYGIFFDAVLSIESIAQNLGLPDYNKAKLTQNEYLGKVIGLFNDPSKHEVLQSITTLNIGSKGISVLPYEIGKFTALRGFYSNNNLLKELPAVFKNLDNLIALGLDNNRFKELPVVLKKLRTLKGLYLKHNQITKLPDELGNLTDLIMFYLDNNQLKELPDVFGKFKALKKLGLSNNKLTSFPVCLFLLSKDCSIELNGLDLREMVNTSFLKHIPENGTIPALDEVKNRIQDVEHEDPEKSLLDFIKSFKDEAFIGVRTHEGQDPRIEPGGTAKKMFVSLFEKALSNIINNTHIDGIPEGREEEYYAYMKKILKHLAIASKSDQQNQTELLTYCLEIAKVGENCYQILDKKMMYVLNQTQPSLFEAVNEISLNTIENIELSLQKALHNEKIRILEGFLVQGTSNAHEISFGRRIFSKFGLKKEKEDPHEIGGAFLFFQKIFNTLPSSNEKTRFGLTFEAISHGPDDYTPLEDKLDALAHFVFKVAMKYTYQNSNLTSALISKAEEFFKKHLVEESTTKKTQLFGDFLELNGVKSMYDILDYDEDTHEPKGIKKIGVLNVLDYMKFFPSISG</sequence>
<reference evidence="4" key="1">
    <citation type="submission" date="2017-08" db="EMBL/GenBank/DDBJ databases">
        <title>A dynamic microbial community with high functional redundancy inhabits the cold, oxic subseafloor aquifer.</title>
        <authorList>
            <person name="Tully B.J."/>
            <person name="Wheat C.G."/>
            <person name="Glazer B.T."/>
            <person name="Huber J.A."/>
        </authorList>
    </citation>
    <scope>NUCLEOTIDE SEQUENCE [LARGE SCALE GENOMIC DNA]</scope>
</reference>
<organism evidence="3 4">
    <name type="scientific">Aerophobetes bacterium</name>
    <dbReference type="NCBI Taxonomy" id="2030807"/>
    <lineage>
        <taxon>Bacteria</taxon>
        <taxon>Candidatus Aerophobota</taxon>
    </lineage>
</organism>